<keyword evidence="2" id="KW-1185">Reference proteome</keyword>
<dbReference type="AlphaFoldDB" id="A0A292Q9T5"/>
<organism evidence="1 2">
    <name type="scientific">Tuber aestivum</name>
    <name type="common">summer truffle</name>
    <dbReference type="NCBI Taxonomy" id="59557"/>
    <lineage>
        <taxon>Eukaryota</taxon>
        <taxon>Fungi</taxon>
        <taxon>Dikarya</taxon>
        <taxon>Ascomycota</taxon>
        <taxon>Pezizomycotina</taxon>
        <taxon>Pezizomycetes</taxon>
        <taxon>Pezizales</taxon>
        <taxon>Tuberaceae</taxon>
        <taxon>Tuber</taxon>
    </lineage>
</organism>
<evidence type="ECO:0000313" key="2">
    <source>
        <dbReference type="Proteomes" id="UP001412239"/>
    </source>
</evidence>
<evidence type="ECO:0000313" key="1">
    <source>
        <dbReference type="EMBL" id="CUS15851.1"/>
    </source>
</evidence>
<proteinExistence type="predicted"/>
<gene>
    <name evidence="1" type="ORF">GSTUAT00000128001</name>
</gene>
<sequence length="60" mass="7088">MCRPLEMRPRLVMNHWQDEQEAFLKFKKGCHGKRLESVAGYYVLPTSELTSIFLFTSTYC</sequence>
<accession>A0A292Q9T5</accession>
<protein>
    <submittedName>
        <fullName evidence="1">Uncharacterized protein</fullName>
    </submittedName>
</protein>
<reference evidence="1" key="1">
    <citation type="submission" date="2015-10" db="EMBL/GenBank/DDBJ databases">
        <authorList>
            <person name="Regsiter A."/>
            <person name="william w."/>
        </authorList>
    </citation>
    <scope>NUCLEOTIDE SEQUENCE</scope>
    <source>
        <strain evidence="1">Montdore</strain>
    </source>
</reference>
<dbReference type="EMBL" id="LN890943">
    <property type="protein sequence ID" value="CUS15851.1"/>
    <property type="molecule type" value="Genomic_DNA"/>
</dbReference>
<name>A0A292Q9T5_9PEZI</name>
<feature type="non-terminal residue" evidence="1">
    <location>
        <position position="1"/>
    </location>
</feature>
<dbReference type="Proteomes" id="UP001412239">
    <property type="component" value="Unassembled WGS sequence"/>
</dbReference>